<protein>
    <submittedName>
        <fullName evidence="1">Uncharacterized protein</fullName>
    </submittedName>
</protein>
<accession>A0AAV5AYK3</accession>
<dbReference type="EMBL" id="BQKB01000059">
    <property type="protein sequence ID" value="GJM54039.1"/>
    <property type="molecule type" value="Genomic_DNA"/>
</dbReference>
<evidence type="ECO:0000313" key="4">
    <source>
        <dbReference type="Proteomes" id="UP001208692"/>
    </source>
</evidence>
<reference evidence="1 4" key="1">
    <citation type="submission" date="2021-11" db="EMBL/GenBank/DDBJ databases">
        <title>Draft genome sequence of Capnocytophaga sp. strain KC07075 isolated from cat oral cavity.</title>
        <authorList>
            <person name="Suzuki M."/>
            <person name="Imaoka K."/>
            <person name="Kimura M."/>
            <person name="Morikawa S."/>
            <person name="Maeda K."/>
        </authorList>
    </citation>
    <scope>NUCLEOTIDE SEQUENCE</scope>
    <source>
        <strain evidence="1">KC07075</strain>
        <strain evidence="2 4">KC07079</strain>
    </source>
</reference>
<evidence type="ECO:0000313" key="2">
    <source>
        <dbReference type="EMBL" id="GJM54039.1"/>
    </source>
</evidence>
<dbReference type="RefSeq" id="WP_264846546.1">
    <property type="nucleotide sequence ID" value="NZ_BPMA01000022.1"/>
</dbReference>
<keyword evidence="4" id="KW-1185">Reference proteome</keyword>
<dbReference type="Proteomes" id="UP001208692">
    <property type="component" value="Unassembled WGS sequence"/>
</dbReference>
<comment type="caution">
    <text evidence="1">The sequence shown here is derived from an EMBL/GenBank/DDBJ whole genome shotgun (WGS) entry which is preliminary data.</text>
</comment>
<organism evidence="1 3">
    <name type="scientific">Capnocytophaga catalasegens</name>
    <dbReference type="NCBI Taxonomy" id="1004260"/>
    <lineage>
        <taxon>Bacteria</taxon>
        <taxon>Pseudomonadati</taxon>
        <taxon>Bacteroidota</taxon>
        <taxon>Flavobacteriia</taxon>
        <taxon>Flavobacteriales</taxon>
        <taxon>Flavobacteriaceae</taxon>
        <taxon>Capnocytophaga</taxon>
    </lineage>
</organism>
<sequence length="146" mass="17743">MNTLKDIFVSYEIAEKLKEIGFDQECLFYYSYPEKIHCLTHNKTEQTSVLDIEEIWAHNTNESEEPFCSAPTYEQVFKWFREKRLFSIVYMTENKNGYEIEIEYENKHICINLFNETYKQAREQLILKLIEIYKNERIKNRSTTRV</sequence>
<dbReference type="EMBL" id="BQKA01000014">
    <property type="protein sequence ID" value="GJM49867.1"/>
    <property type="molecule type" value="Genomic_DNA"/>
</dbReference>
<dbReference type="Proteomes" id="UP001207736">
    <property type="component" value="Unassembled WGS sequence"/>
</dbReference>
<evidence type="ECO:0000313" key="1">
    <source>
        <dbReference type="EMBL" id="GJM49867.1"/>
    </source>
</evidence>
<evidence type="ECO:0000313" key="3">
    <source>
        <dbReference type="Proteomes" id="UP001207736"/>
    </source>
</evidence>
<dbReference type="AlphaFoldDB" id="A0AAV5AYK3"/>
<gene>
    <name evidence="1" type="ORF">RCZ15_08420</name>
    <name evidence="2" type="ORF">RCZ16_23550</name>
</gene>
<proteinExistence type="predicted"/>
<name>A0AAV5AYK3_9FLAO</name>